<comment type="catalytic activity">
    <reaction evidence="11">
        <text>apo-[peptidyl-carrier protein] + CoA = holo-[peptidyl-carrier protein] + adenosine 3',5'-bisphosphate + H(+)</text>
        <dbReference type="Rhea" id="RHEA:46228"/>
        <dbReference type="Rhea" id="RHEA-COMP:11479"/>
        <dbReference type="Rhea" id="RHEA-COMP:11480"/>
        <dbReference type="ChEBI" id="CHEBI:15378"/>
        <dbReference type="ChEBI" id="CHEBI:29999"/>
        <dbReference type="ChEBI" id="CHEBI:57287"/>
        <dbReference type="ChEBI" id="CHEBI:58343"/>
        <dbReference type="ChEBI" id="CHEBI:64479"/>
    </reaction>
</comment>
<comment type="similarity">
    <text evidence="3">Belongs to the P-Pant transferase superfamily. EntD family.</text>
</comment>
<evidence type="ECO:0000256" key="5">
    <source>
        <dbReference type="ARBA" id="ARBA00019087"/>
    </source>
</evidence>
<evidence type="ECO:0000313" key="16">
    <source>
        <dbReference type="EMBL" id="KEA62511.1"/>
    </source>
</evidence>
<evidence type="ECO:0000256" key="7">
    <source>
        <dbReference type="ARBA" id="ARBA00023191"/>
    </source>
</evidence>
<comment type="caution">
    <text evidence="16">The sequence shown here is derived from an EMBL/GenBank/DDBJ whole genome shotgun (WGS) entry which is preliminary data.</text>
</comment>
<feature type="binding site" evidence="13">
    <location>
        <position position="118"/>
    </location>
    <ligand>
        <name>Mg(2+)</name>
        <dbReference type="ChEBI" id="CHEBI:18420"/>
    </ligand>
</feature>
<feature type="binding site" evidence="13">
    <location>
        <position position="119"/>
    </location>
    <ligand>
        <name>Mg(2+)</name>
        <dbReference type="ChEBI" id="CHEBI:18420"/>
    </ligand>
</feature>
<protein>
    <recommendedName>
        <fullName evidence="5">Enterobactin synthase component D</fullName>
    </recommendedName>
    <alternativeName>
        <fullName evidence="8">4'-phosphopantetheinyl transferase EntD</fullName>
    </alternativeName>
    <alternativeName>
        <fullName evidence="9">Enterochelin synthase D</fullName>
    </alternativeName>
</protein>
<comment type="function">
    <text evidence="1">Involved in the biosynthesis of the siderophore enterobactin (enterochelin), which is a macrocyclic trimeric lactone of N-(2,3-dihydroxybenzoyl)-serine. The serine trilactone serves as a scaffolding for the three catechol functionalities that provide hexadentate coordination for the tightly ligated iron(2+) atoms. Plays an essential role in the assembly of the enterobactin by catalyzing the transfer of the 4'-phosphopantetheine (Ppant) moiety from coenzyme A to the apo-domains of both EntB (ArCP domain) and EntF (PCP domain) to yield their holo-forms which make them competent for the activation of 2,3-dihydroxybenzoate (DHB) and L-serine, respectively.</text>
</comment>
<dbReference type="Gene3D" id="3.90.470.20">
    <property type="entry name" value="4'-phosphopantetheinyl transferase domain"/>
    <property type="match status" value="1"/>
</dbReference>
<dbReference type="GO" id="GO:0000287">
    <property type="term" value="F:magnesium ion binding"/>
    <property type="evidence" value="ECO:0007669"/>
    <property type="project" value="InterPro"/>
</dbReference>
<feature type="binding site" evidence="12">
    <location>
        <position position="51"/>
    </location>
    <ligand>
        <name>CoA</name>
        <dbReference type="ChEBI" id="CHEBI:57287"/>
    </ligand>
</feature>
<dbReference type="OrthoDB" id="8210607at2"/>
<dbReference type="InterPro" id="IPR008278">
    <property type="entry name" value="4-PPantetheinyl_Trfase_dom"/>
</dbReference>
<gene>
    <name evidence="16" type="ORF">ADIMK_3402</name>
</gene>
<feature type="domain" description="4'-phosphopantetheinyl transferase N-terminal" evidence="15">
    <location>
        <begin position="42"/>
        <end position="106"/>
    </location>
</feature>
<dbReference type="InterPro" id="IPR003542">
    <property type="entry name" value="Enbac_synth_compD-like"/>
</dbReference>
<name>A0A081FVF6_9GAMM</name>
<dbReference type="GO" id="GO:0005886">
    <property type="term" value="C:plasma membrane"/>
    <property type="evidence" value="ECO:0007669"/>
    <property type="project" value="TreeGrafter"/>
</dbReference>
<evidence type="ECO:0000256" key="10">
    <source>
        <dbReference type="ARBA" id="ARBA00049176"/>
    </source>
</evidence>
<keyword evidence="13" id="KW-0460">Magnesium</keyword>
<dbReference type="STRING" id="1232683.ADIMK_3402"/>
<feature type="domain" description="4'-phosphopantetheinyl transferase" evidence="14">
    <location>
        <begin position="114"/>
        <end position="218"/>
    </location>
</feature>
<dbReference type="PANTHER" id="PTHR38096">
    <property type="entry name" value="ENTEROBACTIN SYNTHASE COMPONENT D"/>
    <property type="match status" value="1"/>
</dbReference>
<evidence type="ECO:0000259" key="15">
    <source>
        <dbReference type="Pfam" id="PF17837"/>
    </source>
</evidence>
<dbReference type="GO" id="GO:0009366">
    <property type="term" value="C:enterobactin synthetase complex"/>
    <property type="evidence" value="ECO:0007669"/>
    <property type="project" value="InterPro"/>
</dbReference>
<dbReference type="PATRIC" id="fig|1232683.4.peg.3349"/>
<comment type="catalytic activity">
    <reaction evidence="10">
        <text>apo-[aryl-carrier protein] + CoA = holo-[aryl-carrier protein] + adenosine 3',5'-bisphosphate + H(+)</text>
        <dbReference type="Rhea" id="RHEA:48404"/>
        <dbReference type="Rhea" id="RHEA-COMP:15903"/>
        <dbReference type="Rhea" id="RHEA-COMP:17557"/>
        <dbReference type="ChEBI" id="CHEBI:15378"/>
        <dbReference type="ChEBI" id="CHEBI:29999"/>
        <dbReference type="ChEBI" id="CHEBI:57287"/>
        <dbReference type="ChEBI" id="CHEBI:58343"/>
        <dbReference type="ChEBI" id="CHEBI:64479"/>
    </reaction>
</comment>
<evidence type="ECO:0000256" key="11">
    <source>
        <dbReference type="ARBA" id="ARBA00049191"/>
    </source>
</evidence>
<feature type="binding site" evidence="12">
    <location>
        <position position="161"/>
    </location>
    <ligand>
        <name>CoA</name>
        <dbReference type="ChEBI" id="CHEBI:57287"/>
    </ligand>
</feature>
<evidence type="ECO:0000259" key="14">
    <source>
        <dbReference type="Pfam" id="PF01648"/>
    </source>
</evidence>
<dbReference type="Pfam" id="PF01648">
    <property type="entry name" value="ACPS"/>
    <property type="match status" value="1"/>
</dbReference>
<evidence type="ECO:0000256" key="1">
    <source>
        <dbReference type="ARBA" id="ARBA00003937"/>
    </source>
</evidence>
<evidence type="ECO:0000256" key="9">
    <source>
        <dbReference type="ARBA" id="ARBA00031996"/>
    </source>
</evidence>
<keyword evidence="13" id="KW-0479">Metal-binding</keyword>
<organism evidence="16 17">
    <name type="scientific">Marinobacterium lacunae</name>
    <dbReference type="NCBI Taxonomy" id="1232683"/>
    <lineage>
        <taxon>Bacteria</taxon>
        <taxon>Pseudomonadati</taxon>
        <taxon>Pseudomonadota</taxon>
        <taxon>Gammaproteobacteria</taxon>
        <taxon>Oceanospirillales</taxon>
        <taxon>Oceanospirillaceae</taxon>
        <taxon>Marinobacterium</taxon>
    </lineage>
</organism>
<dbReference type="GO" id="GO:0009239">
    <property type="term" value="P:enterobactin biosynthetic process"/>
    <property type="evidence" value="ECO:0007669"/>
    <property type="project" value="UniProtKB-UniPathway"/>
</dbReference>
<comment type="cofactor">
    <cofactor evidence="13">
        <name>Mg(2+)</name>
        <dbReference type="ChEBI" id="CHEBI:18420"/>
    </cofactor>
</comment>
<dbReference type="PRINTS" id="PR01399">
    <property type="entry name" value="ENTSNTHTASED"/>
</dbReference>
<evidence type="ECO:0000256" key="6">
    <source>
        <dbReference type="ARBA" id="ARBA00022679"/>
    </source>
</evidence>
<evidence type="ECO:0000256" key="12">
    <source>
        <dbReference type="PIRSR" id="PIRSR603542-1"/>
    </source>
</evidence>
<keyword evidence="6 16" id="KW-0808">Transferase</keyword>
<accession>A0A081FVF6</accession>
<feature type="binding site" evidence="12">
    <location>
        <position position="117"/>
    </location>
    <ligand>
        <name>CoA</name>
        <dbReference type="ChEBI" id="CHEBI:57287"/>
    </ligand>
</feature>
<sequence length="222" mass="24564">MIAEAHLPLPDTVNRRVRFATADTARLTHQSILRCATVTLPQPLRRAIPARQLEFRVGRLCAQKVIHSLTGENLCPGRGAHGEPLWPSGVVGSISHSGSRVLVAAARESDVPALGLDIEALFDAPELADHILTPQERVRFHHRIDSQLLTTVFSAKESLYKALFPLTSTAFYFHDAEVIDCTDNGRIRLRLLTSLSEHWPAGALVQARWCRLENYIVTAALP</sequence>
<keyword evidence="7" id="KW-0259">Enterobactin biosynthesis</keyword>
<evidence type="ECO:0000256" key="3">
    <source>
        <dbReference type="ARBA" id="ARBA00008342"/>
    </source>
</evidence>
<evidence type="ECO:0000256" key="2">
    <source>
        <dbReference type="ARBA" id="ARBA00004993"/>
    </source>
</evidence>
<comment type="pathway">
    <text evidence="2">Siderophore biosynthesis; enterobactin biosynthesis.</text>
</comment>
<feature type="binding site" evidence="13">
    <location>
        <position position="117"/>
    </location>
    <ligand>
        <name>Mg(2+)</name>
        <dbReference type="ChEBI" id="CHEBI:18420"/>
    </ligand>
</feature>
<dbReference type="Proteomes" id="UP000028252">
    <property type="component" value="Unassembled WGS sequence"/>
</dbReference>
<dbReference type="GO" id="GO:0008897">
    <property type="term" value="F:holo-[acyl-carrier-protein] synthase activity"/>
    <property type="evidence" value="ECO:0007669"/>
    <property type="project" value="InterPro"/>
</dbReference>
<dbReference type="RefSeq" id="WP_036190798.1">
    <property type="nucleotide sequence ID" value="NZ_JMQN01000048.1"/>
</dbReference>
<evidence type="ECO:0000256" key="4">
    <source>
        <dbReference type="ARBA" id="ARBA00011503"/>
    </source>
</evidence>
<dbReference type="Pfam" id="PF17837">
    <property type="entry name" value="4PPT_N"/>
    <property type="match status" value="1"/>
</dbReference>
<evidence type="ECO:0000313" key="17">
    <source>
        <dbReference type="Proteomes" id="UP000028252"/>
    </source>
</evidence>
<dbReference type="PANTHER" id="PTHR38096:SF1">
    <property type="entry name" value="ENTEROBACTIN SYNTHASE COMPONENT D"/>
    <property type="match status" value="1"/>
</dbReference>
<dbReference type="UniPathway" id="UPA00017"/>
<feature type="binding site" evidence="12">
    <location>
        <position position="59"/>
    </location>
    <ligand>
        <name>CoA</name>
        <dbReference type="ChEBI" id="CHEBI:57287"/>
    </ligand>
</feature>
<feature type="binding site" evidence="12">
    <location>
        <position position="157"/>
    </location>
    <ligand>
        <name>CoA</name>
        <dbReference type="ChEBI" id="CHEBI:57287"/>
    </ligand>
</feature>
<dbReference type="SUPFAM" id="SSF56214">
    <property type="entry name" value="4'-phosphopantetheinyl transferase"/>
    <property type="match status" value="1"/>
</dbReference>
<feature type="binding site" evidence="12">
    <location>
        <begin position="95"/>
        <end position="96"/>
    </location>
    <ligand>
        <name>CoA</name>
        <dbReference type="ChEBI" id="CHEBI:57287"/>
    </ligand>
</feature>
<evidence type="ECO:0000256" key="8">
    <source>
        <dbReference type="ARBA" id="ARBA00029894"/>
    </source>
</evidence>
<dbReference type="eggNOG" id="COG2977">
    <property type="taxonomic scope" value="Bacteria"/>
</dbReference>
<dbReference type="EMBL" id="JMQN01000048">
    <property type="protein sequence ID" value="KEA62511.1"/>
    <property type="molecule type" value="Genomic_DNA"/>
</dbReference>
<proteinExistence type="inferred from homology"/>
<dbReference type="InterPro" id="IPR037143">
    <property type="entry name" value="4-PPantetheinyl_Trfase_dom_sf"/>
</dbReference>
<comment type="subunit">
    <text evidence="4">EntB, EntD, EntE, and EntF form a multienzyme complex called enterobactin synthase.</text>
</comment>
<reference evidence="16 17" key="1">
    <citation type="submission" date="2014-04" db="EMBL/GenBank/DDBJ databases">
        <title>Marinobacterium kochiensis sp. nov., isolated from sediment sample collected from Kochi backwaters in Kerala, India.</title>
        <authorList>
            <person name="Singh A."/>
            <person name="Pinnaka A.K."/>
        </authorList>
    </citation>
    <scope>NUCLEOTIDE SEQUENCE [LARGE SCALE GENOMIC DNA]</scope>
    <source>
        <strain evidence="16 17">AK27</strain>
    </source>
</reference>
<evidence type="ECO:0000256" key="13">
    <source>
        <dbReference type="PIRSR" id="PIRSR603542-2"/>
    </source>
</evidence>
<dbReference type="AlphaFoldDB" id="A0A081FVF6"/>
<dbReference type="InterPro" id="IPR041354">
    <property type="entry name" value="4PPT_N"/>
</dbReference>
<keyword evidence="17" id="KW-1185">Reference proteome</keyword>